<evidence type="ECO:0000313" key="2">
    <source>
        <dbReference type="Proteomes" id="UP000005801"/>
    </source>
</evidence>
<gene>
    <name evidence="1" type="ORF">PPSIR1_07678</name>
</gene>
<sequence length="80" mass="9014">MARDYDSILQQALELDAVDRAKLVHALAQSLAEEAGLDPEEALDLREETRDRLDENLAKSRAITDARIEAALERARKRRG</sequence>
<dbReference type="RefSeq" id="WP_006974648.1">
    <property type="nucleotide sequence ID" value="NZ_ABCS01000070.1"/>
</dbReference>
<dbReference type="EMBL" id="ABCS01000070">
    <property type="protein sequence ID" value="EDM76215.1"/>
    <property type="molecule type" value="Genomic_DNA"/>
</dbReference>
<name>A6GD57_9BACT</name>
<organism evidence="1 2">
    <name type="scientific">Plesiocystis pacifica SIR-1</name>
    <dbReference type="NCBI Taxonomy" id="391625"/>
    <lineage>
        <taxon>Bacteria</taxon>
        <taxon>Pseudomonadati</taxon>
        <taxon>Myxococcota</taxon>
        <taxon>Polyangia</taxon>
        <taxon>Nannocystales</taxon>
        <taxon>Nannocystaceae</taxon>
        <taxon>Plesiocystis</taxon>
    </lineage>
</organism>
<keyword evidence="2" id="KW-1185">Reference proteome</keyword>
<dbReference type="STRING" id="391625.PPSIR1_07678"/>
<accession>A6GD57</accession>
<dbReference type="Proteomes" id="UP000005801">
    <property type="component" value="Unassembled WGS sequence"/>
</dbReference>
<comment type="caution">
    <text evidence="1">The sequence shown here is derived from an EMBL/GenBank/DDBJ whole genome shotgun (WGS) entry which is preliminary data.</text>
</comment>
<dbReference type="AlphaFoldDB" id="A6GD57"/>
<protein>
    <submittedName>
        <fullName evidence="1">Uncharacterized protein</fullName>
    </submittedName>
</protein>
<reference evidence="1 2" key="1">
    <citation type="submission" date="2007-06" db="EMBL/GenBank/DDBJ databases">
        <authorList>
            <person name="Shimkets L."/>
            <person name="Ferriera S."/>
            <person name="Johnson J."/>
            <person name="Kravitz S."/>
            <person name="Beeson K."/>
            <person name="Sutton G."/>
            <person name="Rogers Y.-H."/>
            <person name="Friedman R."/>
            <person name="Frazier M."/>
            <person name="Venter J.C."/>
        </authorList>
    </citation>
    <scope>NUCLEOTIDE SEQUENCE [LARGE SCALE GENOMIC DNA]</scope>
    <source>
        <strain evidence="1 2">SIR-1</strain>
    </source>
</reference>
<proteinExistence type="predicted"/>
<evidence type="ECO:0000313" key="1">
    <source>
        <dbReference type="EMBL" id="EDM76215.1"/>
    </source>
</evidence>